<evidence type="ECO:0000256" key="2">
    <source>
        <dbReference type="SAM" id="SignalP"/>
    </source>
</evidence>
<proteinExistence type="predicted"/>
<evidence type="ECO:0000256" key="1">
    <source>
        <dbReference type="SAM" id="MobiDB-lite"/>
    </source>
</evidence>
<dbReference type="EMBL" id="JARRAG010000002">
    <property type="protein sequence ID" value="MDG3004107.1"/>
    <property type="molecule type" value="Genomic_DNA"/>
</dbReference>
<organism evidence="3 4">
    <name type="scientific">Paludisphaera mucosa</name>
    <dbReference type="NCBI Taxonomy" id="3030827"/>
    <lineage>
        <taxon>Bacteria</taxon>
        <taxon>Pseudomonadati</taxon>
        <taxon>Planctomycetota</taxon>
        <taxon>Planctomycetia</taxon>
        <taxon>Isosphaerales</taxon>
        <taxon>Isosphaeraceae</taxon>
        <taxon>Paludisphaera</taxon>
    </lineage>
</organism>
<feature type="compositionally biased region" description="Basic and acidic residues" evidence="1">
    <location>
        <begin position="248"/>
        <end position="258"/>
    </location>
</feature>
<feature type="region of interest" description="Disordered" evidence="1">
    <location>
        <begin position="78"/>
        <end position="273"/>
    </location>
</feature>
<reference evidence="3 4" key="1">
    <citation type="submission" date="2023-03" db="EMBL/GenBank/DDBJ databases">
        <title>Paludisphaera mucosa sp. nov. a novel planctomycete from northern fen.</title>
        <authorList>
            <person name="Ivanova A."/>
        </authorList>
    </citation>
    <scope>NUCLEOTIDE SEQUENCE [LARGE SCALE GENOMIC DNA]</scope>
    <source>
        <strain evidence="3 4">Pla2</strain>
    </source>
</reference>
<feature type="compositionally biased region" description="Low complexity" evidence="1">
    <location>
        <begin position="259"/>
        <end position="270"/>
    </location>
</feature>
<feature type="chain" id="PRO_5045604514" evidence="2">
    <location>
        <begin position="30"/>
        <end position="289"/>
    </location>
</feature>
<dbReference type="RefSeq" id="WP_277860469.1">
    <property type="nucleotide sequence ID" value="NZ_JARRAG010000002.1"/>
</dbReference>
<accession>A0ABT6F956</accession>
<keyword evidence="2" id="KW-0732">Signal</keyword>
<sequence>MHTKSSRRLLAALVVAAAASIVLTESAQAQQTGLLPLHPIKRRRVPCSQEDPVYRIYKDQYFGYHPTLWRRFPSGWGAPSPEAPDAKAAFKELPLQPPEWAAGDDQGQGPDQGGDAAGPGPADPAKPKLPTPPNEDDRSPFEMDDKANAAPPAAAPPRQGVDPAPPADAAPAAPANDPNRSPFDTPNPRTNAPRPKPPELDSPTGPTASRSGRATEVDAAEAGGPLLAMPDTSVDEGYEAPALGGPARGHDHDHDHQHPATGAARPQQAPRRNRLAAMMDNLGWNVSRR</sequence>
<evidence type="ECO:0000313" key="3">
    <source>
        <dbReference type="EMBL" id="MDG3004107.1"/>
    </source>
</evidence>
<feature type="signal peptide" evidence="2">
    <location>
        <begin position="1"/>
        <end position="29"/>
    </location>
</feature>
<gene>
    <name evidence="3" type="ORF">PZE19_10005</name>
</gene>
<feature type="compositionally biased region" description="Pro residues" evidence="1">
    <location>
        <begin position="121"/>
        <end position="133"/>
    </location>
</feature>
<comment type="caution">
    <text evidence="3">The sequence shown here is derived from an EMBL/GenBank/DDBJ whole genome shotgun (WGS) entry which is preliminary data.</text>
</comment>
<evidence type="ECO:0000313" key="4">
    <source>
        <dbReference type="Proteomes" id="UP001216907"/>
    </source>
</evidence>
<name>A0ABT6F956_9BACT</name>
<protein>
    <submittedName>
        <fullName evidence="3">Uncharacterized protein</fullName>
    </submittedName>
</protein>
<feature type="compositionally biased region" description="Low complexity" evidence="1">
    <location>
        <begin position="169"/>
        <end position="179"/>
    </location>
</feature>
<keyword evidence="4" id="KW-1185">Reference proteome</keyword>
<feature type="compositionally biased region" description="Basic and acidic residues" evidence="1">
    <location>
        <begin position="135"/>
        <end position="147"/>
    </location>
</feature>
<dbReference type="Proteomes" id="UP001216907">
    <property type="component" value="Unassembled WGS sequence"/>
</dbReference>